<keyword evidence="2" id="KW-0723">Serine/threonine-protein kinase</keyword>
<evidence type="ECO:0000313" key="11">
    <source>
        <dbReference type="Proteomes" id="UP000799539"/>
    </source>
</evidence>
<protein>
    <recommendedName>
        <fullName evidence="1">non-specific serine/threonine protein kinase</fullName>
        <ecNumber evidence="1">2.7.11.1</ecNumber>
    </recommendedName>
</protein>
<dbReference type="GO" id="GO:0000245">
    <property type="term" value="P:spliceosomal complex assembly"/>
    <property type="evidence" value="ECO:0007669"/>
    <property type="project" value="TreeGrafter"/>
</dbReference>
<dbReference type="InterPro" id="IPR000719">
    <property type="entry name" value="Prot_kinase_dom"/>
</dbReference>
<evidence type="ECO:0000256" key="2">
    <source>
        <dbReference type="ARBA" id="ARBA00022527"/>
    </source>
</evidence>
<keyword evidence="3" id="KW-0808">Transferase</keyword>
<evidence type="ECO:0000256" key="4">
    <source>
        <dbReference type="ARBA" id="ARBA00022741"/>
    </source>
</evidence>
<reference evidence="10" key="1">
    <citation type="journal article" date="2020" name="Stud. Mycol.">
        <title>101 Dothideomycetes genomes: a test case for predicting lifestyles and emergence of pathogens.</title>
        <authorList>
            <person name="Haridas S."/>
            <person name="Albert R."/>
            <person name="Binder M."/>
            <person name="Bloem J."/>
            <person name="Labutti K."/>
            <person name="Salamov A."/>
            <person name="Andreopoulos B."/>
            <person name="Baker S."/>
            <person name="Barry K."/>
            <person name="Bills G."/>
            <person name="Bluhm B."/>
            <person name="Cannon C."/>
            <person name="Castanera R."/>
            <person name="Culley D."/>
            <person name="Daum C."/>
            <person name="Ezra D."/>
            <person name="Gonzalez J."/>
            <person name="Henrissat B."/>
            <person name="Kuo A."/>
            <person name="Liang C."/>
            <person name="Lipzen A."/>
            <person name="Lutzoni F."/>
            <person name="Magnuson J."/>
            <person name="Mondo S."/>
            <person name="Nolan M."/>
            <person name="Ohm R."/>
            <person name="Pangilinan J."/>
            <person name="Park H.-J."/>
            <person name="Ramirez L."/>
            <person name="Alfaro M."/>
            <person name="Sun H."/>
            <person name="Tritt A."/>
            <person name="Yoshinaga Y."/>
            <person name="Zwiers L.-H."/>
            <person name="Turgeon B."/>
            <person name="Goodwin S."/>
            <person name="Spatafora J."/>
            <person name="Crous P."/>
            <person name="Grigoriev I."/>
        </authorList>
    </citation>
    <scope>NUCLEOTIDE SEQUENCE</scope>
    <source>
        <strain evidence="10">SCOH1-5</strain>
    </source>
</reference>
<evidence type="ECO:0000256" key="1">
    <source>
        <dbReference type="ARBA" id="ARBA00012513"/>
    </source>
</evidence>
<keyword evidence="11" id="KW-1185">Reference proteome</keyword>
<dbReference type="PROSITE" id="PS50011">
    <property type="entry name" value="PROTEIN_KINASE_DOM"/>
    <property type="match status" value="1"/>
</dbReference>
<dbReference type="EC" id="2.7.11.1" evidence="1"/>
<dbReference type="Gene3D" id="1.10.510.10">
    <property type="entry name" value="Transferase(Phosphotransferase) domain 1"/>
    <property type="match status" value="1"/>
</dbReference>
<dbReference type="GO" id="GO:0005524">
    <property type="term" value="F:ATP binding"/>
    <property type="evidence" value="ECO:0007669"/>
    <property type="project" value="UniProtKB-KW"/>
</dbReference>
<accession>A0A6A6FDE0</accession>
<keyword evidence="4" id="KW-0547">Nucleotide-binding</keyword>
<dbReference type="InterPro" id="IPR011009">
    <property type="entry name" value="Kinase-like_dom_sf"/>
</dbReference>
<sequence length="397" mass="45523">MPTPVKSTPEIDLSQPFEEERLPWYRPDLFYPVRIGETMASRYRVLGKLGYGAHSTSWLCRDGESASFVAVKVCTREEKGRQNQRELRFYEHISSLDSQHTGRFFIRGLFDTFTVHGPLGEHLCLVQQPMHMTIRELQYQNQSRRLTEELLRWTTSNILRALSFLHDEAGVIHTDINPSNIMLTVDDESLFVDYANLEAEEPSPAKVIDDTRTIYGSRNLGLPKDALWGQPVLCDFGEARIGSLHRGLIQPELYRAPEVLFDMSWSSAVDIWNVAVLMWDLLEKRHLFNALDANNETSATNHVAEMVAYMGHPPLEYIRQSDVTKNVFDDQGLWKGAGGVEVPLISLEEAESVLEGDAKERFLDFVRTMLRWVPEERKRATELLTEPWLQQSTPQTT</sequence>
<dbReference type="Proteomes" id="UP000799539">
    <property type="component" value="Unassembled WGS sequence"/>
</dbReference>
<dbReference type="EMBL" id="ML992677">
    <property type="protein sequence ID" value="KAF2211363.1"/>
    <property type="molecule type" value="Genomic_DNA"/>
</dbReference>
<proteinExistence type="predicted"/>
<comment type="catalytic activity">
    <reaction evidence="7">
        <text>L-threonyl-[protein] + ATP = O-phospho-L-threonyl-[protein] + ADP + H(+)</text>
        <dbReference type="Rhea" id="RHEA:46608"/>
        <dbReference type="Rhea" id="RHEA-COMP:11060"/>
        <dbReference type="Rhea" id="RHEA-COMP:11605"/>
        <dbReference type="ChEBI" id="CHEBI:15378"/>
        <dbReference type="ChEBI" id="CHEBI:30013"/>
        <dbReference type="ChEBI" id="CHEBI:30616"/>
        <dbReference type="ChEBI" id="CHEBI:61977"/>
        <dbReference type="ChEBI" id="CHEBI:456216"/>
        <dbReference type="EC" id="2.7.11.1"/>
    </reaction>
</comment>
<dbReference type="Pfam" id="PF00069">
    <property type="entry name" value="Pkinase"/>
    <property type="match status" value="2"/>
</dbReference>
<evidence type="ECO:0000256" key="8">
    <source>
        <dbReference type="ARBA" id="ARBA00048679"/>
    </source>
</evidence>
<dbReference type="AlphaFoldDB" id="A0A6A6FDE0"/>
<keyword evidence="5" id="KW-0418">Kinase</keyword>
<dbReference type="SUPFAM" id="SSF56112">
    <property type="entry name" value="Protein kinase-like (PK-like)"/>
    <property type="match status" value="1"/>
</dbReference>
<evidence type="ECO:0000256" key="3">
    <source>
        <dbReference type="ARBA" id="ARBA00022679"/>
    </source>
</evidence>
<keyword evidence="6" id="KW-0067">ATP-binding</keyword>
<dbReference type="GO" id="GO:0004674">
    <property type="term" value="F:protein serine/threonine kinase activity"/>
    <property type="evidence" value="ECO:0007669"/>
    <property type="project" value="UniProtKB-KW"/>
</dbReference>
<feature type="domain" description="Protein kinase" evidence="9">
    <location>
        <begin position="43"/>
        <end position="389"/>
    </location>
</feature>
<dbReference type="InterPro" id="IPR051334">
    <property type="entry name" value="SRPK"/>
</dbReference>
<comment type="catalytic activity">
    <reaction evidence="8">
        <text>L-seryl-[protein] + ATP = O-phospho-L-seryl-[protein] + ADP + H(+)</text>
        <dbReference type="Rhea" id="RHEA:17989"/>
        <dbReference type="Rhea" id="RHEA-COMP:9863"/>
        <dbReference type="Rhea" id="RHEA-COMP:11604"/>
        <dbReference type="ChEBI" id="CHEBI:15378"/>
        <dbReference type="ChEBI" id="CHEBI:29999"/>
        <dbReference type="ChEBI" id="CHEBI:30616"/>
        <dbReference type="ChEBI" id="CHEBI:83421"/>
        <dbReference type="ChEBI" id="CHEBI:456216"/>
        <dbReference type="EC" id="2.7.11.1"/>
    </reaction>
</comment>
<evidence type="ECO:0000256" key="6">
    <source>
        <dbReference type="ARBA" id="ARBA00022840"/>
    </source>
</evidence>
<organism evidence="10 11">
    <name type="scientific">Cercospora zeae-maydis SCOH1-5</name>
    <dbReference type="NCBI Taxonomy" id="717836"/>
    <lineage>
        <taxon>Eukaryota</taxon>
        <taxon>Fungi</taxon>
        <taxon>Dikarya</taxon>
        <taxon>Ascomycota</taxon>
        <taxon>Pezizomycotina</taxon>
        <taxon>Dothideomycetes</taxon>
        <taxon>Dothideomycetidae</taxon>
        <taxon>Mycosphaerellales</taxon>
        <taxon>Mycosphaerellaceae</taxon>
        <taxon>Cercospora</taxon>
    </lineage>
</organism>
<dbReference type="OrthoDB" id="5979581at2759"/>
<evidence type="ECO:0000256" key="7">
    <source>
        <dbReference type="ARBA" id="ARBA00047899"/>
    </source>
</evidence>
<dbReference type="GO" id="GO:0050684">
    <property type="term" value="P:regulation of mRNA processing"/>
    <property type="evidence" value="ECO:0007669"/>
    <property type="project" value="TreeGrafter"/>
</dbReference>
<gene>
    <name evidence="10" type="ORF">CERZMDRAFT_121572</name>
</gene>
<dbReference type="Gene3D" id="3.30.200.20">
    <property type="entry name" value="Phosphorylase Kinase, domain 1"/>
    <property type="match status" value="1"/>
</dbReference>
<name>A0A6A6FDE0_9PEZI</name>
<dbReference type="PANTHER" id="PTHR47634">
    <property type="entry name" value="PROTEIN KINASE DOMAIN-CONTAINING PROTEIN-RELATED"/>
    <property type="match status" value="1"/>
</dbReference>
<evidence type="ECO:0000256" key="5">
    <source>
        <dbReference type="ARBA" id="ARBA00022777"/>
    </source>
</evidence>
<dbReference type="PANTHER" id="PTHR47634:SF9">
    <property type="entry name" value="PROTEIN KINASE DOMAIN-CONTAINING PROTEIN-RELATED"/>
    <property type="match status" value="1"/>
</dbReference>
<dbReference type="SMART" id="SM00220">
    <property type="entry name" value="S_TKc"/>
    <property type="match status" value="1"/>
</dbReference>
<evidence type="ECO:0000259" key="9">
    <source>
        <dbReference type="PROSITE" id="PS50011"/>
    </source>
</evidence>
<evidence type="ECO:0000313" key="10">
    <source>
        <dbReference type="EMBL" id="KAF2211363.1"/>
    </source>
</evidence>